<keyword evidence="1" id="KW-0472">Membrane</keyword>
<comment type="caution">
    <text evidence="3">The sequence shown here is derived from an EMBL/GenBank/DDBJ whole genome shotgun (WGS) entry which is preliminary data.</text>
</comment>
<organism evidence="3 5">
    <name type="scientific">Pseudomonas brassicae</name>
    <dbReference type="NCBI Taxonomy" id="2708063"/>
    <lineage>
        <taxon>Bacteria</taxon>
        <taxon>Pseudomonadati</taxon>
        <taxon>Pseudomonadota</taxon>
        <taxon>Gammaproteobacteria</taxon>
        <taxon>Pseudomonadales</taxon>
        <taxon>Pseudomonadaceae</taxon>
        <taxon>Pseudomonas</taxon>
    </lineage>
</organism>
<dbReference type="GO" id="GO:0016020">
    <property type="term" value="C:membrane"/>
    <property type="evidence" value="ECO:0007669"/>
    <property type="project" value="InterPro"/>
</dbReference>
<gene>
    <name evidence="2" type="ORF">G3435_16185</name>
    <name evidence="3" type="ORF">G3436_11745</name>
</gene>
<dbReference type="AlphaFoldDB" id="A0A6B3NRB7"/>
<evidence type="ECO:0000313" key="4">
    <source>
        <dbReference type="Proteomes" id="UP000480410"/>
    </source>
</evidence>
<accession>A0A6M0CU14</accession>
<dbReference type="GO" id="GO:0015128">
    <property type="term" value="F:gluconate transmembrane transporter activity"/>
    <property type="evidence" value="ECO:0007669"/>
    <property type="project" value="InterPro"/>
</dbReference>
<reference evidence="4 5" key="1">
    <citation type="submission" date="2020-02" db="EMBL/GenBank/DDBJ databases">
        <title>Broccoli isolated Pseudomonas sp.</title>
        <authorList>
            <person name="Fujikawa T."/>
            <person name="Sawada H."/>
        </authorList>
    </citation>
    <scope>NUCLEOTIDE SEQUENCE [LARGE SCALE GENOMIC DNA]</scope>
    <source>
        <strain evidence="3 5">MAFF212427</strain>
        <strain evidence="2 4">MAFF212428</strain>
    </source>
</reference>
<dbReference type="Pfam" id="PF02447">
    <property type="entry name" value="GntP_permease"/>
    <property type="match status" value="1"/>
</dbReference>
<accession>A0A6B3NRB7</accession>
<keyword evidence="1" id="KW-0812">Transmembrane</keyword>
<feature type="transmembrane region" description="Helical" evidence="1">
    <location>
        <begin position="30"/>
        <end position="47"/>
    </location>
</feature>
<evidence type="ECO:0000256" key="1">
    <source>
        <dbReference type="SAM" id="Phobius"/>
    </source>
</evidence>
<evidence type="ECO:0000313" key="3">
    <source>
        <dbReference type="EMBL" id="NER64436.1"/>
    </source>
</evidence>
<name>A0A6B3NRB7_9PSED</name>
<dbReference type="InterPro" id="IPR003474">
    <property type="entry name" value="Glcn_transporter"/>
</dbReference>
<dbReference type="EMBL" id="JAAHBU010000146">
    <property type="protein sequence ID" value="NER64436.1"/>
    <property type="molecule type" value="Genomic_DNA"/>
</dbReference>
<keyword evidence="1" id="KW-1133">Transmembrane helix</keyword>
<feature type="transmembrane region" description="Helical" evidence="1">
    <location>
        <begin position="6"/>
        <end position="23"/>
    </location>
</feature>
<dbReference type="Proteomes" id="UP000482634">
    <property type="component" value="Unassembled WGS sequence"/>
</dbReference>
<dbReference type="Proteomes" id="UP000480410">
    <property type="component" value="Unassembled WGS sequence"/>
</dbReference>
<proteinExistence type="predicted"/>
<evidence type="ECO:0000313" key="5">
    <source>
        <dbReference type="Proteomes" id="UP000482634"/>
    </source>
</evidence>
<keyword evidence="5" id="KW-1185">Reference proteome</keyword>
<feature type="transmembrane region" description="Helical" evidence="1">
    <location>
        <begin position="67"/>
        <end position="91"/>
    </location>
</feature>
<dbReference type="EMBL" id="JAAHBV010000345">
    <property type="protein sequence ID" value="NER61095.1"/>
    <property type="molecule type" value="Genomic_DNA"/>
</dbReference>
<protein>
    <submittedName>
        <fullName evidence="3">Uncharacterized protein</fullName>
    </submittedName>
</protein>
<sequence>MHEDAGLLLILMAAIGLTVVQVVRLRVHALLALMLASFVVGAGAGMLPLHPAAMAITQLLGGDVGKVILYGLIVGLPTAVIAGPVWVALVCQRHAPATAQAPLAVPTPRTDGLSLPGRGHDAAGFALGMNLPAPSIFFRRTA</sequence>
<evidence type="ECO:0000313" key="2">
    <source>
        <dbReference type="EMBL" id="NER61095.1"/>
    </source>
</evidence>